<proteinExistence type="predicted"/>
<evidence type="ECO:0000313" key="1">
    <source>
        <dbReference type="EMBL" id="ADQ53323.1"/>
    </source>
</evidence>
<sequence>MFFKKHKPAIRPLTQKIIGSLDVGTATRSVRRNIKIPGWFFVITFEYIPDTIKLKILDGAVLLDQFDGDDVLFTDVFNRDEQYELRLRLDYYKDKAKETYYNAIENRIAFGIKKPRKW</sequence>
<dbReference type="EMBL" id="GU459069">
    <property type="protein sequence ID" value="ADQ53323.1"/>
    <property type="molecule type" value="Genomic_DNA"/>
</dbReference>
<dbReference type="KEGG" id="vg:10323592"/>
<reference evidence="1 2" key="1">
    <citation type="journal article" date="2010" name="Virol. J.">
        <title>Genomes of the T4-related bacteriophages as windows on microbial genome evolution.</title>
        <authorList>
            <person name="Petrov V.M."/>
            <person name="Ratnayaka S."/>
            <person name="Nolan J.M."/>
            <person name="Miller E.S."/>
            <person name="Karam J.D."/>
        </authorList>
    </citation>
    <scope>NUCLEOTIDE SEQUENCE [LARGE SCALE GENOMIC DNA]</scope>
</reference>
<accession>E5DSE9</accession>
<evidence type="ECO:0000313" key="2">
    <source>
        <dbReference type="Proteomes" id="UP000008727"/>
    </source>
</evidence>
<name>E5DSE9_9CAUD</name>
<dbReference type="Proteomes" id="UP000008727">
    <property type="component" value="Segment"/>
</dbReference>
<keyword evidence="2" id="KW-1185">Reference proteome</keyword>
<protein>
    <submittedName>
        <fullName evidence="1">Uncharacterized protein</fullName>
    </submittedName>
</protein>
<organism evidence="1 2">
    <name type="scientific">Aeromonas phage 65</name>
    <dbReference type="NCBI Taxonomy" id="2919549"/>
    <lineage>
        <taxon>Viruses</taxon>
        <taxon>Duplodnaviria</taxon>
        <taxon>Heunggongvirae</taxon>
        <taxon>Uroviricota</taxon>
        <taxon>Caudoviricetes</taxon>
        <taxon>Pantevenvirales</taxon>
        <taxon>Straboviridae</taxon>
        <taxon>Emmerichvirinae</taxon>
        <taxon>Ishigurovirus</taxon>
        <taxon>Ishigurovirus osborne</taxon>
    </lineage>
</organism>
<dbReference type="RefSeq" id="YP_004301152.1">
    <property type="nucleotide sequence ID" value="NC_015251.1"/>
</dbReference>
<gene>
    <name evidence="1" type="ORF">65p315</name>
</gene>